<organism evidence="2 3">
    <name type="scientific">Nocardioides taihuensis</name>
    <dbReference type="NCBI Taxonomy" id="1835606"/>
    <lineage>
        <taxon>Bacteria</taxon>
        <taxon>Bacillati</taxon>
        <taxon>Actinomycetota</taxon>
        <taxon>Actinomycetes</taxon>
        <taxon>Propionibacteriales</taxon>
        <taxon>Nocardioidaceae</taxon>
        <taxon>Nocardioides</taxon>
    </lineage>
</organism>
<dbReference type="NCBIfam" id="NF041635">
    <property type="entry name" value="STM3941_fam"/>
    <property type="match status" value="1"/>
</dbReference>
<dbReference type="EMBL" id="JBHSKD010000023">
    <property type="protein sequence ID" value="MFC5178331.1"/>
    <property type="molecule type" value="Genomic_DNA"/>
</dbReference>
<protein>
    <submittedName>
        <fullName evidence="2">STM3941 family protein</fullName>
    </submittedName>
</protein>
<dbReference type="InterPro" id="IPR048136">
    <property type="entry name" value="STM3941-like"/>
</dbReference>
<comment type="caution">
    <text evidence="2">The sequence shown here is derived from an EMBL/GenBank/DDBJ whole genome shotgun (WGS) entry which is preliminary data.</text>
</comment>
<dbReference type="Proteomes" id="UP001596087">
    <property type="component" value="Unassembled WGS sequence"/>
</dbReference>
<dbReference type="RefSeq" id="WP_378591909.1">
    <property type="nucleotide sequence ID" value="NZ_JBHSKD010000023.1"/>
</dbReference>
<gene>
    <name evidence="2" type="ORF">ACFPGP_16755</name>
</gene>
<keyword evidence="1" id="KW-1133">Transmembrane helix</keyword>
<reference evidence="3" key="1">
    <citation type="journal article" date="2019" name="Int. J. Syst. Evol. Microbiol.">
        <title>The Global Catalogue of Microorganisms (GCM) 10K type strain sequencing project: providing services to taxonomists for standard genome sequencing and annotation.</title>
        <authorList>
            <consortium name="The Broad Institute Genomics Platform"/>
            <consortium name="The Broad Institute Genome Sequencing Center for Infectious Disease"/>
            <person name="Wu L."/>
            <person name="Ma J."/>
        </authorList>
    </citation>
    <scope>NUCLEOTIDE SEQUENCE [LARGE SCALE GENOMIC DNA]</scope>
    <source>
        <strain evidence="3">DFY41</strain>
    </source>
</reference>
<evidence type="ECO:0000313" key="3">
    <source>
        <dbReference type="Proteomes" id="UP001596087"/>
    </source>
</evidence>
<accession>A0ABW0BP22</accession>
<sequence length="192" mass="20444">MDETEVMARFRAWDDQLLQHDRVEIGFKRVRLALLTGVCLVFAAIGAALALSSTGFDLVMAWACLLLFGAGAVALGRQALRGGAGAVITSREVLSPTQGWSVPWSAVRGAFVFSSRGTHLVTIVVDPTWFADWTRGHGAVKAGLARVNKGFLGVESMSLPGQLDVDTDLLAAWIDSRGTDFRKKVGDGPTAG</sequence>
<keyword evidence="1" id="KW-0472">Membrane</keyword>
<name>A0ABW0BP22_9ACTN</name>
<evidence type="ECO:0000313" key="2">
    <source>
        <dbReference type="EMBL" id="MFC5178331.1"/>
    </source>
</evidence>
<feature type="transmembrane region" description="Helical" evidence="1">
    <location>
        <begin position="58"/>
        <end position="76"/>
    </location>
</feature>
<keyword evidence="3" id="KW-1185">Reference proteome</keyword>
<evidence type="ECO:0000256" key="1">
    <source>
        <dbReference type="SAM" id="Phobius"/>
    </source>
</evidence>
<proteinExistence type="predicted"/>
<keyword evidence="1" id="KW-0812">Transmembrane</keyword>
<feature type="transmembrane region" description="Helical" evidence="1">
    <location>
        <begin position="32"/>
        <end position="52"/>
    </location>
</feature>